<feature type="compositionally biased region" description="Acidic residues" evidence="1">
    <location>
        <begin position="494"/>
        <end position="506"/>
    </location>
</feature>
<reference evidence="4" key="1">
    <citation type="submission" date="2022-08" db="UniProtKB">
        <authorList>
            <consortium name="EnsemblMetazoa"/>
        </authorList>
    </citation>
    <scope>IDENTIFICATION</scope>
    <source>
        <strain evidence="4">EBRO</strain>
    </source>
</reference>
<evidence type="ECO:0000313" key="4">
    <source>
        <dbReference type="EnsemblMetazoa" id="AATE003698-PA.1"/>
    </source>
</evidence>
<feature type="chain" id="PRO_5043444655" evidence="3">
    <location>
        <begin position="17"/>
        <end position="538"/>
    </location>
</feature>
<proteinExistence type="predicted"/>
<protein>
    <submittedName>
        <fullName evidence="4">Uncharacterized protein</fullName>
    </submittedName>
</protein>
<sequence>MVMMLLMLLVVSGLHSTSNGAAPTGAKATVTATTSATASDETGGAITGRCTIDRLLPHCGRFDRFRSSGRFVLALLMVGRTGTVVVQIGVAYLFGALEIDFQLRFGARRWQRIIVRDDHLLVVIGDTASLPTTTIATLVHLLVSDGNVHLIVVLLDVLHSSLTIDRHRLGFRVVIVAGGDGECGTTVLIPASTAEVVEVGGIIMPAVSDASSVVLYGATVSGMMSFDDPPPGAISSDGVLGLFSSNESLPSNESIRPRLLPAAGAPVDDPPPPAAPSFADEDDLRRSFEHHFHSGCALKWASLTSLASSWYLVFSSGFSAYHHSPRILLTVRLSWFGCFWCTSARWRLEKIMNAFIGRRIFASFLFRGLCGSFGVPPPLAPPPEGPPVAPFATAAACRAALHDCVRRFAIDSALSAASLPATLGASMSRPRTNMSSGGGGGGVYSFFAEAATTFAAAEDDDDDADDEDSRVAAVVVGVMAVVVVALAEWETDALPIEDDDGDDADGGESTTSADAVAAPGVSGGPCGDATGGGGSGGP</sequence>
<evidence type="ECO:0000256" key="3">
    <source>
        <dbReference type="SAM" id="SignalP"/>
    </source>
</evidence>
<dbReference type="AlphaFoldDB" id="A0A182IQS0"/>
<keyword evidence="2" id="KW-0812">Transmembrane</keyword>
<keyword evidence="2" id="KW-1133">Transmembrane helix</keyword>
<feature type="compositionally biased region" description="Gly residues" evidence="1">
    <location>
        <begin position="521"/>
        <end position="538"/>
    </location>
</feature>
<accession>A0A182IQS0</accession>
<keyword evidence="2" id="KW-0472">Membrane</keyword>
<feature type="signal peptide" evidence="3">
    <location>
        <begin position="1"/>
        <end position="16"/>
    </location>
</feature>
<feature type="region of interest" description="Disordered" evidence="1">
    <location>
        <begin position="261"/>
        <end position="280"/>
    </location>
</feature>
<dbReference type="EnsemblMetazoa" id="AATE003698-RA">
    <property type="protein sequence ID" value="AATE003698-PA.1"/>
    <property type="gene ID" value="AATE003698"/>
</dbReference>
<keyword evidence="3" id="KW-0732">Signal</keyword>
<feature type="region of interest" description="Disordered" evidence="1">
    <location>
        <begin position="494"/>
        <end position="538"/>
    </location>
</feature>
<name>A0A182IQS0_ANOAO</name>
<evidence type="ECO:0000256" key="2">
    <source>
        <dbReference type="SAM" id="Phobius"/>
    </source>
</evidence>
<dbReference type="VEuPathDB" id="VectorBase:AATE003698"/>
<feature type="transmembrane region" description="Helical" evidence="2">
    <location>
        <begin position="71"/>
        <end position="99"/>
    </location>
</feature>
<organism evidence="4">
    <name type="scientific">Anopheles atroparvus</name>
    <name type="common">European mosquito</name>
    <dbReference type="NCBI Taxonomy" id="41427"/>
    <lineage>
        <taxon>Eukaryota</taxon>
        <taxon>Metazoa</taxon>
        <taxon>Ecdysozoa</taxon>
        <taxon>Arthropoda</taxon>
        <taxon>Hexapoda</taxon>
        <taxon>Insecta</taxon>
        <taxon>Pterygota</taxon>
        <taxon>Neoptera</taxon>
        <taxon>Endopterygota</taxon>
        <taxon>Diptera</taxon>
        <taxon>Nematocera</taxon>
        <taxon>Culicoidea</taxon>
        <taxon>Culicidae</taxon>
        <taxon>Anophelinae</taxon>
        <taxon>Anopheles</taxon>
    </lineage>
</organism>
<evidence type="ECO:0000256" key="1">
    <source>
        <dbReference type="SAM" id="MobiDB-lite"/>
    </source>
</evidence>